<dbReference type="GO" id="GO:0046872">
    <property type="term" value="F:metal ion binding"/>
    <property type="evidence" value="ECO:0007669"/>
    <property type="project" value="UniProtKB-KW"/>
</dbReference>
<dbReference type="InterPro" id="IPR001781">
    <property type="entry name" value="Znf_LIM"/>
</dbReference>
<dbReference type="OrthoDB" id="1112565at2759"/>
<reference evidence="8" key="1">
    <citation type="journal article" date="2018" name="Nat. Microbiol.">
        <title>Leveraging single-cell genomics to expand the fungal tree of life.</title>
        <authorList>
            <person name="Ahrendt S.R."/>
            <person name="Quandt C.A."/>
            <person name="Ciobanu D."/>
            <person name="Clum A."/>
            <person name="Salamov A."/>
            <person name="Andreopoulos B."/>
            <person name="Cheng J.F."/>
            <person name="Woyke T."/>
            <person name="Pelin A."/>
            <person name="Henrissat B."/>
            <person name="Reynolds N.K."/>
            <person name="Benny G.L."/>
            <person name="Smith M.E."/>
            <person name="James T.Y."/>
            <person name="Grigoriev I.V."/>
        </authorList>
    </citation>
    <scope>NUCLEOTIDE SEQUENCE [LARGE SCALE GENOMIC DNA]</scope>
    <source>
        <strain evidence="8">RSA 1356</strain>
    </source>
</reference>
<dbReference type="SUPFAM" id="SSF57716">
    <property type="entry name" value="Glucocorticoid receptor-like (DNA-binding domain)"/>
    <property type="match status" value="3"/>
</dbReference>
<keyword evidence="1 4" id="KW-0479">Metal-binding</keyword>
<evidence type="ECO:0000256" key="1">
    <source>
        <dbReference type="ARBA" id="ARBA00022723"/>
    </source>
</evidence>
<keyword evidence="2 4" id="KW-0862">Zinc</keyword>
<dbReference type="PANTHER" id="PTHR24214:SF62">
    <property type="entry name" value="LEUPAXIN"/>
    <property type="match status" value="1"/>
</dbReference>
<dbReference type="EMBL" id="KZ992890">
    <property type="protein sequence ID" value="RKP06401.1"/>
    <property type="molecule type" value="Genomic_DNA"/>
</dbReference>
<dbReference type="PANTHER" id="PTHR24214">
    <property type="entry name" value="PDZ AND LIM DOMAIN PROTEIN ZASP"/>
    <property type="match status" value="1"/>
</dbReference>
<dbReference type="Gene3D" id="2.10.110.10">
    <property type="entry name" value="Cysteine Rich Protein"/>
    <property type="match status" value="4"/>
</dbReference>
<proteinExistence type="predicted"/>
<feature type="domain" description="LIM zinc-binding" evidence="6">
    <location>
        <begin position="200"/>
        <end position="257"/>
    </location>
</feature>
<dbReference type="Proteomes" id="UP000271241">
    <property type="component" value="Unassembled WGS sequence"/>
</dbReference>
<dbReference type="GO" id="GO:0003779">
    <property type="term" value="F:actin binding"/>
    <property type="evidence" value="ECO:0007669"/>
    <property type="project" value="TreeGrafter"/>
</dbReference>
<name>A0A4P9XM18_9FUNG</name>
<dbReference type="GO" id="GO:0001725">
    <property type="term" value="C:stress fiber"/>
    <property type="evidence" value="ECO:0007669"/>
    <property type="project" value="TreeGrafter"/>
</dbReference>
<dbReference type="SMART" id="SM00132">
    <property type="entry name" value="LIM"/>
    <property type="match status" value="4"/>
</dbReference>
<dbReference type="GO" id="GO:0030036">
    <property type="term" value="P:actin cytoskeleton organization"/>
    <property type="evidence" value="ECO:0007669"/>
    <property type="project" value="TreeGrafter"/>
</dbReference>
<keyword evidence="8" id="KW-1185">Reference proteome</keyword>
<feature type="domain" description="LIM zinc-binding" evidence="6">
    <location>
        <begin position="20"/>
        <end position="82"/>
    </location>
</feature>
<dbReference type="STRING" id="78915.A0A4P9XM18"/>
<accession>A0A4P9XM18</accession>
<organism evidence="7 8">
    <name type="scientific">Thamnocephalis sphaerospora</name>
    <dbReference type="NCBI Taxonomy" id="78915"/>
    <lineage>
        <taxon>Eukaryota</taxon>
        <taxon>Fungi</taxon>
        <taxon>Fungi incertae sedis</taxon>
        <taxon>Zoopagomycota</taxon>
        <taxon>Zoopagomycotina</taxon>
        <taxon>Zoopagomycetes</taxon>
        <taxon>Zoopagales</taxon>
        <taxon>Sigmoideomycetaceae</taxon>
        <taxon>Thamnocephalis</taxon>
    </lineage>
</organism>
<dbReference type="Pfam" id="PF00412">
    <property type="entry name" value="LIM"/>
    <property type="match status" value="4"/>
</dbReference>
<gene>
    <name evidence="7" type="ORF">THASP1DRAFT_18533</name>
</gene>
<keyword evidence="3 4" id="KW-0440">LIM domain</keyword>
<feature type="domain" description="LIM zinc-binding" evidence="6">
    <location>
        <begin position="140"/>
        <end position="199"/>
    </location>
</feature>
<dbReference type="InterPro" id="IPR050604">
    <property type="entry name" value="PDZ-LIM_domain"/>
</dbReference>
<dbReference type="AlphaFoldDB" id="A0A4P9XM18"/>
<protein>
    <recommendedName>
        <fullName evidence="6">LIM zinc-binding domain-containing protein</fullName>
    </recommendedName>
</protein>
<dbReference type="PROSITE" id="PS50023">
    <property type="entry name" value="LIM_DOMAIN_2"/>
    <property type="match status" value="3"/>
</dbReference>
<evidence type="ECO:0000256" key="4">
    <source>
        <dbReference type="PROSITE-ProRule" id="PRU00125"/>
    </source>
</evidence>
<dbReference type="GO" id="GO:0031941">
    <property type="term" value="C:filamentous actin"/>
    <property type="evidence" value="ECO:0007669"/>
    <property type="project" value="TreeGrafter"/>
</dbReference>
<dbReference type="GO" id="GO:0051371">
    <property type="term" value="F:muscle alpha-actinin binding"/>
    <property type="evidence" value="ECO:0007669"/>
    <property type="project" value="TreeGrafter"/>
</dbReference>
<feature type="region of interest" description="Disordered" evidence="5">
    <location>
        <begin position="1"/>
        <end position="20"/>
    </location>
</feature>
<evidence type="ECO:0000256" key="5">
    <source>
        <dbReference type="SAM" id="MobiDB-lite"/>
    </source>
</evidence>
<evidence type="ECO:0000313" key="8">
    <source>
        <dbReference type="Proteomes" id="UP000271241"/>
    </source>
</evidence>
<dbReference type="CDD" id="cd08368">
    <property type="entry name" value="LIM"/>
    <property type="match status" value="1"/>
</dbReference>
<evidence type="ECO:0000256" key="2">
    <source>
        <dbReference type="ARBA" id="ARBA00022833"/>
    </source>
</evidence>
<evidence type="ECO:0000313" key="7">
    <source>
        <dbReference type="EMBL" id="RKP06401.1"/>
    </source>
</evidence>
<sequence length="272" mass="30310">MADALDEEQLSPASRPGSQRKCSACRNKIGGAGAVHLSESLSFHRSCFRCSECRSALDVSDDFVEGANGITCHACSAAHSKPVCAGCNGAIAGKPVSALGTTWHDTHLLCAHCRRPLTRGHVEHRGRAYCPEDFATLFLPKCRGCKKPVEREALVALGGKWHTRCFGCQVCHKPFPDKSFYVYEKQPYCKFHYHMLNNSLCKGCEGPIEGSCAQVLEGRFHPECFSCETCHMALTDVYYNFQGRFFCEHDVTAIQKRMNMKADRRKTMMKNI</sequence>
<dbReference type="PROSITE" id="PS00478">
    <property type="entry name" value="LIM_DOMAIN_1"/>
    <property type="match status" value="3"/>
</dbReference>
<evidence type="ECO:0000259" key="6">
    <source>
        <dbReference type="PROSITE" id="PS50023"/>
    </source>
</evidence>
<evidence type="ECO:0000256" key="3">
    <source>
        <dbReference type="ARBA" id="ARBA00023038"/>
    </source>
</evidence>